<evidence type="ECO:0000256" key="5">
    <source>
        <dbReference type="ARBA" id="ARBA00022840"/>
    </source>
</evidence>
<evidence type="ECO:0000256" key="4">
    <source>
        <dbReference type="ARBA" id="ARBA00022741"/>
    </source>
</evidence>
<dbReference type="GO" id="GO:0005829">
    <property type="term" value="C:cytosol"/>
    <property type="evidence" value="ECO:0007669"/>
    <property type="project" value="TreeGrafter"/>
</dbReference>
<feature type="domain" description="Guanylate kinase/L-type calcium channel beta subunit" evidence="7">
    <location>
        <begin position="3"/>
        <end position="184"/>
    </location>
</feature>
<dbReference type="RefSeq" id="WP_180140787.1">
    <property type="nucleotide sequence ID" value="NZ_CAADHO010000004.1"/>
</dbReference>
<gene>
    <name evidence="6" type="primary">phnN</name>
    <name evidence="8" type="ORF">MSL71_24910</name>
</gene>
<keyword evidence="8" id="KW-0418">Kinase</keyword>
<dbReference type="PANTHER" id="PTHR23117">
    <property type="entry name" value="GUANYLATE KINASE-RELATED"/>
    <property type="match status" value="1"/>
</dbReference>
<dbReference type="SMART" id="SM00072">
    <property type="entry name" value="GuKc"/>
    <property type="match status" value="1"/>
</dbReference>
<organism evidence="8 9">
    <name type="scientific">Desulfoluna butyratoxydans</name>
    <dbReference type="NCBI Taxonomy" id="231438"/>
    <lineage>
        <taxon>Bacteria</taxon>
        <taxon>Pseudomonadati</taxon>
        <taxon>Thermodesulfobacteriota</taxon>
        <taxon>Desulfobacteria</taxon>
        <taxon>Desulfobacterales</taxon>
        <taxon>Desulfolunaceae</taxon>
        <taxon>Desulfoluna</taxon>
    </lineage>
</organism>
<evidence type="ECO:0000313" key="8">
    <source>
        <dbReference type="EMBL" id="VFQ44834.1"/>
    </source>
</evidence>
<dbReference type="NCBIfam" id="NF007485">
    <property type="entry name" value="PRK10078.1"/>
    <property type="match status" value="1"/>
</dbReference>
<evidence type="ECO:0000313" key="9">
    <source>
        <dbReference type="Proteomes" id="UP000507962"/>
    </source>
</evidence>
<evidence type="ECO:0000259" key="7">
    <source>
        <dbReference type="SMART" id="SM00072"/>
    </source>
</evidence>
<dbReference type="InterPro" id="IPR012699">
    <property type="entry name" value="PhnN"/>
</dbReference>
<reference evidence="8 9" key="1">
    <citation type="submission" date="2019-03" db="EMBL/GenBank/DDBJ databases">
        <authorList>
            <person name="Nijsse B."/>
        </authorList>
    </citation>
    <scope>NUCLEOTIDE SEQUENCE [LARGE SCALE GENOMIC DNA]</scope>
    <source>
        <strain evidence="8">Desulfoluna butyratoxydans MSL71</strain>
    </source>
</reference>
<protein>
    <recommendedName>
        <fullName evidence="6">Ribose 1,5-bisphosphate phosphokinase PhnN</fullName>
        <ecNumber evidence="6">2.7.4.23</ecNumber>
    </recommendedName>
    <alternativeName>
        <fullName evidence="6">Ribose 1,5-bisphosphokinase</fullName>
    </alternativeName>
</protein>
<keyword evidence="3 6" id="KW-0808">Transferase</keyword>
<comment type="caution">
    <text evidence="6">Lacks conserved residue(s) required for the propagation of feature annotation.</text>
</comment>
<keyword evidence="4 6" id="KW-0547">Nucleotide-binding</keyword>
<comment type="pathway">
    <text evidence="2 6">Metabolic intermediate biosynthesis; 5-phospho-alpha-D-ribose 1-diphosphate biosynthesis; 5-phospho-alpha-D-ribose 1-diphosphate from D-ribose 5-phosphate (route II): step 3/3.</text>
</comment>
<comment type="function">
    <text evidence="6">Catalyzes the phosphorylation of ribose 1,5-bisphosphate to 5-phospho-D-ribosyl alpha-1-diphosphate (PRPP).</text>
</comment>
<dbReference type="SUPFAM" id="SSF52540">
    <property type="entry name" value="P-loop containing nucleoside triphosphate hydrolases"/>
    <property type="match status" value="1"/>
</dbReference>
<comment type="catalytic activity">
    <reaction evidence="1 6">
        <text>alpha-D-ribose 1,5-bisphosphate + ATP = 5-phospho-alpha-D-ribose 1-diphosphate + ADP</text>
        <dbReference type="Rhea" id="RHEA:20109"/>
        <dbReference type="ChEBI" id="CHEBI:30616"/>
        <dbReference type="ChEBI" id="CHEBI:58017"/>
        <dbReference type="ChEBI" id="CHEBI:68688"/>
        <dbReference type="ChEBI" id="CHEBI:456216"/>
        <dbReference type="EC" id="2.7.4.23"/>
    </reaction>
</comment>
<dbReference type="NCBIfam" id="TIGR02322">
    <property type="entry name" value="phosphon_PhnN"/>
    <property type="match status" value="1"/>
</dbReference>
<evidence type="ECO:0000256" key="1">
    <source>
        <dbReference type="ARBA" id="ARBA00000373"/>
    </source>
</evidence>
<dbReference type="GO" id="GO:0019634">
    <property type="term" value="P:organic phosphonate metabolic process"/>
    <property type="evidence" value="ECO:0007669"/>
    <property type="project" value="UniProtKB-UniRule"/>
</dbReference>
<dbReference type="AlphaFoldDB" id="A0A4U8YMR1"/>
<proteinExistence type="inferred from homology"/>
<evidence type="ECO:0000256" key="2">
    <source>
        <dbReference type="ARBA" id="ARBA00005069"/>
    </source>
</evidence>
<dbReference type="GO" id="GO:0005524">
    <property type="term" value="F:ATP binding"/>
    <property type="evidence" value="ECO:0007669"/>
    <property type="project" value="UniProtKB-KW"/>
</dbReference>
<dbReference type="GO" id="GO:0006015">
    <property type="term" value="P:5-phosphoribose 1-diphosphate biosynthetic process"/>
    <property type="evidence" value="ECO:0007669"/>
    <property type="project" value="UniProtKB-UniRule"/>
</dbReference>
<name>A0A4U8YMR1_9BACT</name>
<dbReference type="InterPro" id="IPR008145">
    <property type="entry name" value="GK/Ca_channel_bsu"/>
</dbReference>
<dbReference type="EC" id="2.7.4.23" evidence="6"/>
<dbReference type="UniPathway" id="UPA00087">
    <property type="reaction ID" value="UER00175"/>
</dbReference>
<evidence type="ECO:0000256" key="3">
    <source>
        <dbReference type="ARBA" id="ARBA00022679"/>
    </source>
</evidence>
<keyword evidence="5 6" id="KW-0067">ATP-binding</keyword>
<evidence type="ECO:0000256" key="6">
    <source>
        <dbReference type="HAMAP-Rule" id="MF_00836"/>
    </source>
</evidence>
<dbReference type="EMBL" id="CAADHO010000004">
    <property type="protein sequence ID" value="VFQ44834.1"/>
    <property type="molecule type" value="Genomic_DNA"/>
</dbReference>
<dbReference type="InterPro" id="IPR027417">
    <property type="entry name" value="P-loop_NTPase"/>
</dbReference>
<keyword evidence="9" id="KW-1185">Reference proteome</keyword>
<dbReference type="Pfam" id="PF13238">
    <property type="entry name" value="AAA_18"/>
    <property type="match status" value="1"/>
</dbReference>
<dbReference type="HAMAP" id="MF_00836">
    <property type="entry name" value="PhnN"/>
    <property type="match status" value="1"/>
</dbReference>
<comment type="similarity">
    <text evidence="6">Belongs to the ribose 1,5-bisphosphokinase family.</text>
</comment>
<sequence>MENGTLFYVTGASGAGKDTLCTEARSQLNGSAPVLFAHRYITRPADAGGENHVALSREEFCQRQELGLFAMSWESHGNGYGIGAEIDGWLHRGVSVVVNGSRGYLGEAARRYPEMVVIHIEADREILKKRLLRRNRETEAQIEARLSHSDTLAPVRHPNLCTLCNNDSLETSVSHFIDLLTHFVPGCRHQIRA</sequence>
<dbReference type="Gene3D" id="3.40.50.300">
    <property type="entry name" value="P-loop containing nucleotide triphosphate hydrolases"/>
    <property type="match status" value="1"/>
</dbReference>
<dbReference type="Proteomes" id="UP000507962">
    <property type="component" value="Unassembled WGS sequence"/>
</dbReference>
<accession>A0A4U8YMR1</accession>
<dbReference type="PANTHER" id="PTHR23117:SF8">
    <property type="entry name" value="RIBOSE 1,5-BISPHOSPHATE PHOSPHOKINASE PHNN"/>
    <property type="match status" value="1"/>
</dbReference>
<dbReference type="GO" id="GO:0033863">
    <property type="term" value="F:ribose 1,5-bisphosphate phosphokinase activity"/>
    <property type="evidence" value="ECO:0007669"/>
    <property type="project" value="UniProtKB-UniRule"/>
</dbReference>